<name>A0A3G9J421_9ACTN</name>
<dbReference type="AlphaFoldDB" id="A0A3G9J421"/>
<dbReference type="KEGG" id="nbe:Back2_20560"/>
<dbReference type="SUPFAM" id="SSF54909">
    <property type="entry name" value="Dimeric alpha+beta barrel"/>
    <property type="match status" value="1"/>
</dbReference>
<proteinExistence type="predicted"/>
<dbReference type="Proteomes" id="UP000271573">
    <property type="component" value="Chromosome"/>
</dbReference>
<gene>
    <name evidence="1" type="ORF">Back2_20560</name>
</gene>
<organism evidence="1 2">
    <name type="scientific">Nocardioides baekrokdamisoli</name>
    <dbReference type="NCBI Taxonomy" id="1804624"/>
    <lineage>
        <taxon>Bacteria</taxon>
        <taxon>Bacillati</taxon>
        <taxon>Actinomycetota</taxon>
        <taxon>Actinomycetes</taxon>
        <taxon>Propionibacteriales</taxon>
        <taxon>Nocardioidaceae</taxon>
        <taxon>Nocardioides</taxon>
    </lineage>
</organism>
<evidence type="ECO:0000313" key="2">
    <source>
        <dbReference type="Proteomes" id="UP000271573"/>
    </source>
</evidence>
<keyword evidence="2" id="KW-1185">Reference proteome</keyword>
<protein>
    <recommendedName>
        <fullName evidence="3">YCII-related domain-containing protein</fullName>
    </recommendedName>
</protein>
<dbReference type="InterPro" id="IPR011008">
    <property type="entry name" value="Dimeric_a/b-barrel"/>
</dbReference>
<sequence length="99" mass="10213">MAKYLLVYKTTGEPMPELTPEQMEATNEAWMSWGGKAGPAIVDFGSPVAAVATADSTIGGYSILEAADSAALATLLEGHPHVAQGGTIDTYEFLAIPGA</sequence>
<dbReference type="EMBL" id="AP019307">
    <property type="protein sequence ID" value="BBH17769.1"/>
    <property type="molecule type" value="Genomic_DNA"/>
</dbReference>
<accession>A0A3G9J421</accession>
<evidence type="ECO:0008006" key="3">
    <source>
        <dbReference type="Google" id="ProtNLM"/>
    </source>
</evidence>
<dbReference type="RefSeq" id="WP_125569169.1">
    <property type="nucleotide sequence ID" value="NZ_AP019307.1"/>
</dbReference>
<dbReference type="OrthoDB" id="3631099at2"/>
<evidence type="ECO:0000313" key="1">
    <source>
        <dbReference type="EMBL" id="BBH17769.1"/>
    </source>
</evidence>
<reference evidence="1 2" key="1">
    <citation type="submission" date="2018-11" db="EMBL/GenBank/DDBJ databases">
        <title>Complete genome sequence of Nocardioides baekrokdamisoli strain KCTC 39748.</title>
        <authorList>
            <person name="Kang S.W."/>
            <person name="Lee K.C."/>
            <person name="Kim K.K."/>
            <person name="Kim J.S."/>
            <person name="Kim D.S."/>
            <person name="Ko S.H."/>
            <person name="Yang S.H."/>
            <person name="Shin Y.K."/>
            <person name="Lee J.S."/>
        </authorList>
    </citation>
    <scope>NUCLEOTIDE SEQUENCE [LARGE SCALE GENOMIC DNA]</scope>
    <source>
        <strain evidence="1 2">KCTC 39748</strain>
    </source>
</reference>